<reference evidence="2" key="2">
    <citation type="submission" date="2022-06" db="UniProtKB">
        <authorList>
            <consortium name="EnsemblMetazoa"/>
        </authorList>
    </citation>
    <scope>IDENTIFICATION</scope>
    <source>
        <strain evidence="2">PS312</strain>
    </source>
</reference>
<evidence type="ECO:0000313" key="3">
    <source>
        <dbReference type="Proteomes" id="UP000005239"/>
    </source>
</evidence>
<dbReference type="OrthoDB" id="5790564at2759"/>
<evidence type="ECO:0000256" key="1">
    <source>
        <dbReference type="SAM" id="Phobius"/>
    </source>
</evidence>
<dbReference type="Proteomes" id="UP000005239">
    <property type="component" value="Unassembled WGS sequence"/>
</dbReference>
<evidence type="ECO:0000313" key="2">
    <source>
        <dbReference type="EnsemblMetazoa" id="PPA44655.1"/>
    </source>
</evidence>
<feature type="transmembrane region" description="Helical" evidence="1">
    <location>
        <begin position="146"/>
        <end position="168"/>
    </location>
</feature>
<keyword evidence="1" id="KW-0812">Transmembrane</keyword>
<feature type="transmembrane region" description="Helical" evidence="1">
    <location>
        <begin position="115"/>
        <end position="134"/>
    </location>
</feature>
<keyword evidence="1" id="KW-0472">Membrane</keyword>
<proteinExistence type="predicted"/>
<gene>
    <name evidence="2" type="primary">WBGene00283024</name>
</gene>
<organism evidence="2 3">
    <name type="scientific">Pristionchus pacificus</name>
    <name type="common">Parasitic nematode worm</name>
    <dbReference type="NCBI Taxonomy" id="54126"/>
    <lineage>
        <taxon>Eukaryota</taxon>
        <taxon>Metazoa</taxon>
        <taxon>Ecdysozoa</taxon>
        <taxon>Nematoda</taxon>
        <taxon>Chromadorea</taxon>
        <taxon>Rhabditida</taxon>
        <taxon>Rhabditina</taxon>
        <taxon>Diplogasteromorpha</taxon>
        <taxon>Diplogasteroidea</taxon>
        <taxon>Neodiplogasteridae</taxon>
        <taxon>Pristionchus</taxon>
    </lineage>
</organism>
<dbReference type="EnsemblMetazoa" id="PPA44655.1">
    <property type="protein sequence ID" value="PPA44655.1"/>
    <property type="gene ID" value="WBGene00283024"/>
</dbReference>
<protein>
    <submittedName>
        <fullName evidence="2">Uncharacterized protein</fullName>
    </submittedName>
</protein>
<name>A0A8R1Z6A6_PRIPA</name>
<dbReference type="AlphaFoldDB" id="A0A8R1Z6A6"/>
<sequence>ESMMEDGVYIPRSTQYSFNNRYYYNPEGAIYRTLYKTRSVADESIYAPTKFTHSHISPLVRPYGRREELRENSLYYLRIIAFLQTFLGGVLLVGHVSKMILLWQHVNYSDVQLEMVAQLFYPMYCICLSFLAISTSVEPSIEKTKLTTIFIISSIVPFLVIPCQSLFIQNSREAIEIFHYRTREGMRLQMEETAKRAMISSEANHRIIRLLLNNPSTFSKWPLGIQDLSQFSSDFLLAIQFVLGLGSLTSFIHLLTLIISLILLIRLLSLQD</sequence>
<reference evidence="3" key="1">
    <citation type="journal article" date="2008" name="Nat. Genet.">
        <title>The Pristionchus pacificus genome provides a unique perspective on nematode lifestyle and parasitism.</title>
        <authorList>
            <person name="Dieterich C."/>
            <person name="Clifton S.W."/>
            <person name="Schuster L.N."/>
            <person name="Chinwalla A."/>
            <person name="Delehaunty K."/>
            <person name="Dinkelacker I."/>
            <person name="Fulton L."/>
            <person name="Fulton R."/>
            <person name="Godfrey J."/>
            <person name="Minx P."/>
            <person name="Mitreva M."/>
            <person name="Roeseler W."/>
            <person name="Tian H."/>
            <person name="Witte H."/>
            <person name="Yang S.P."/>
            <person name="Wilson R.K."/>
            <person name="Sommer R.J."/>
        </authorList>
    </citation>
    <scope>NUCLEOTIDE SEQUENCE [LARGE SCALE GENOMIC DNA]</scope>
    <source>
        <strain evidence="3">PS312</strain>
    </source>
</reference>
<accession>A0A8R1Z6A6</accession>
<keyword evidence="1" id="KW-1133">Transmembrane helix</keyword>
<keyword evidence="3" id="KW-1185">Reference proteome</keyword>
<feature type="transmembrane region" description="Helical" evidence="1">
    <location>
        <begin position="75"/>
        <end position="95"/>
    </location>
</feature>
<feature type="transmembrane region" description="Helical" evidence="1">
    <location>
        <begin position="237"/>
        <end position="265"/>
    </location>
</feature>